<dbReference type="GeneID" id="34784139"/>
<dbReference type="Proteomes" id="UP000056109">
    <property type="component" value="Chromosome I"/>
</dbReference>
<dbReference type="InterPro" id="IPR000639">
    <property type="entry name" value="Epox_hydrolase-like"/>
</dbReference>
<dbReference type="SUPFAM" id="SSF53474">
    <property type="entry name" value="alpha/beta-Hydrolases"/>
    <property type="match status" value="1"/>
</dbReference>
<gene>
    <name evidence="3" type="ORF">ASN_3180</name>
</gene>
<keyword evidence="4" id="KW-1185">Reference proteome</keyword>
<dbReference type="InterPro" id="IPR029058">
    <property type="entry name" value="AB_hydrolase_fold"/>
</dbReference>
<reference evidence="4" key="1">
    <citation type="submission" date="2014-09" db="EMBL/GenBank/DDBJ databases">
        <authorList>
            <person name="Illeghems K.G."/>
        </authorList>
    </citation>
    <scope>NUCLEOTIDE SEQUENCE [LARGE SCALE GENOMIC DNA]</scope>
    <source>
        <strain evidence="4">108B</strain>
    </source>
</reference>
<dbReference type="Pfam" id="PF00561">
    <property type="entry name" value="Abhydrolase_1"/>
    <property type="match status" value="1"/>
</dbReference>
<evidence type="ECO:0000256" key="1">
    <source>
        <dbReference type="ARBA" id="ARBA00022801"/>
    </source>
</evidence>
<feature type="domain" description="AB hydrolase-1" evidence="2">
    <location>
        <begin position="28"/>
        <end position="267"/>
    </location>
</feature>
<dbReference type="InterPro" id="IPR000073">
    <property type="entry name" value="AB_hydrolase_1"/>
</dbReference>
<keyword evidence="1 3" id="KW-0378">Hydrolase</keyword>
<accession>A0A0U5F0Y5</accession>
<protein>
    <submittedName>
        <fullName evidence="3">Alpha/beta hydrolase fold</fullName>
        <ecNumber evidence="3">3.3.2.9</ecNumber>
    </submittedName>
</protein>
<proteinExistence type="predicted"/>
<dbReference type="EC" id="3.3.2.9" evidence="3"/>
<organism evidence="3 4">
    <name type="scientific">Acetobacter senegalensis</name>
    <dbReference type="NCBI Taxonomy" id="446692"/>
    <lineage>
        <taxon>Bacteria</taxon>
        <taxon>Pseudomonadati</taxon>
        <taxon>Pseudomonadota</taxon>
        <taxon>Alphaproteobacteria</taxon>
        <taxon>Acetobacterales</taxon>
        <taxon>Acetobacteraceae</taxon>
        <taxon>Acetobacter</taxon>
    </lineage>
</organism>
<dbReference type="RefSeq" id="WP_058988604.1">
    <property type="nucleotide sequence ID" value="NZ_LN606600.1"/>
</dbReference>
<dbReference type="GO" id="GO:0033961">
    <property type="term" value="F:cis-stilbene-oxide hydrolase activity"/>
    <property type="evidence" value="ECO:0007669"/>
    <property type="project" value="UniProtKB-EC"/>
</dbReference>
<dbReference type="PRINTS" id="PR00412">
    <property type="entry name" value="EPOXHYDRLASE"/>
</dbReference>
<evidence type="ECO:0000313" key="4">
    <source>
        <dbReference type="Proteomes" id="UP000056109"/>
    </source>
</evidence>
<name>A0A0U5F0Y5_9PROT</name>
<dbReference type="PANTHER" id="PTHR43329">
    <property type="entry name" value="EPOXIDE HYDROLASE"/>
    <property type="match status" value="1"/>
</dbReference>
<dbReference type="EMBL" id="LN606600">
    <property type="protein sequence ID" value="CEF42423.1"/>
    <property type="molecule type" value="Genomic_DNA"/>
</dbReference>
<dbReference type="AlphaFoldDB" id="A0A0U5F0Y5"/>
<sequence length="280" mass="31487">MPHPTLTHAIAQIGDVHLHYVRAGKGEPVLLVHGWPQTWYEWHRVIPHLVEAGHEVIAVDMRGAGDSSRPASGYDSNTVADELHALVRHLGFASIRLVAHDNGARVAYAYAARHPTEVKSLVFLESKILGIESDDDASKEYWHFGFHQEADLPEALLAGREREYLSFFFKRYAFDPRSITEADITEYVRCYSGLGGMRADFNYYRAFPETAVQSRELARTKLTIPVLAYGGSHCMGEIPLRSMKLVANNVQGGVIPDCGHWVPDEKPEWIAREINRFHGV</sequence>
<dbReference type="KEGG" id="asz:ASN_3180"/>
<dbReference type="PATRIC" id="fig|446692.3.peg.3359"/>
<evidence type="ECO:0000313" key="3">
    <source>
        <dbReference type="EMBL" id="CEF42423.1"/>
    </source>
</evidence>
<evidence type="ECO:0000259" key="2">
    <source>
        <dbReference type="Pfam" id="PF00561"/>
    </source>
</evidence>
<dbReference type="Gene3D" id="3.40.50.1820">
    <property type="entry name" value="alpha/beta hydrolase"/>
    <property type="match status" value="1"/>
</dbReference>